<dbReference type="SUPFAM" id="SSF49785">
    <property type="entry name" value="Galactose-binding domain-like"/>
    <property type="match status" value="1"/>
</dbReference>
<dbReference type="EMBL" id="BAAAMY010000001">
    <property type="protein sequence ID" value="GAA1906401.1"/>
    <property type="molecule type" value="Genomic_DNA"/>
</dbReference>
<dbReference type="NCBIfam" id="TIGR00976">
    <property type="entry name" value="CocE_NonD"/>
    <property type="match status" value="1"/>
</dbReference>
<dbReference type="Pfam" id="PF02129">
    <property type="entry name" value="Peptidase_S15"/>
    <property type="match status" value="1"/>
</dbReference>
<sequence length="651" mass="69846">MRLTRPLATAASLAAVALAAGALTAPGATATTPATSTAPAVVGPAAGTVATAGPITDGVTTDENPGVPEGASWTEHYLPAAQAGSPTRVTLHADVLRPADLPATRRTPVILSVGPYFNHSGQTGRETDEVQPSSRFDDLIDGARLMERGYTVVLVDNRGFGGSTGCLDWLGAGEQADIRAAVRWAKNQPWSTGKVGMYGKSYDAVTGLWGADLDPDGLEAVVAQEPLWDMYPYLYSHDVPRYNQTGTPNAYNSIASLGGTSGDTPRYRRAAAYETEHPECLARNLRDNVVNTDDDDPYWRLRDQAAKAQGATTPLFLTQGFTESNTKPEEMTTYLRNHRGPTRGWFGPWEHVRGNEVDPGTGELSQGRTNYFAEVMRFYDRHLKGLEPAVKDPAFAIQDNFGAWRAQPTWPLADRTEVVALRPGSYVDAGPLDALAARGDGAALRGTGLDPAQARRVAERRVPPRVVRREGGDMDQAVRSALGTAAERDATTLAAAGTVPTSYQTWSRPLARETRLTGTPEIALDTRGEGQVHVSMWDVDPAADTATLINENVAELTGTGRTFELKGMDWTLRKGHRLVVGIGTIDGGSWRALPSGRTVTVRGADLRLAVQSTADDRATRGEPSPWLARYLEDNTVPAGTPRAGTFTVPRP</sequence>
<organism evidence="4 5">
    <name type="scientific">Nocardioides lentus</name>
    <dbReference type="NCBI Taxonomy" id="338077"/>
    <lineage>
        <taxon>Bacteria</taxon>
        <taxon>Bacillati</taxon>
        <taxon>Actinomycetota</taxon>
        <taxon>Actinomycetes</taxon>
        <taxon>Propionibacteriales</taxon>
        <taxon>Nocardioidaceae</taxon>
        <taxon>Nocardioides</taxon>
    </lineage>
</organism>
<keyword evidence="2" id="KW-0732">Signal</keyword>
<dbReference type="RefSeq" id="WP_344002945.1">
    <property type="nucleotide sequence ID" value="NZ_BAAAMY010000001.1"/>
</dbReference>
<evidence type="ECO:0000259" key="3">
    <source>
        <dbReference type="SMART" id="SM00939"/>
    </source>
</evidence>
<proteinExistence type="predicted"/>
<dbReference type="Proteomes" id="UP001501612">
    <property type="component" value="Unassembled WGS sequence"/>
</dbReference>
<keyword evidence="5" id="KW-1185">Reference proteome</keyword>
<evidence type="ECO:0000256" key="2">
    <source>
        <dbReference type="SAM" id="SignalP"/>
    </source>
</evidence>
<dbReference type="Gene3D" id="3.40.50.1820">
    <property type="entry name" value="alpha/beta hydrolase"/>
    <property type="match status" value="2"/>
</dbReference>
<dbReference type="InterPro" id="IPR013736">
    <property type="entry name" value="Xaa-Pro_dipept_C"/>
</dbReference>
<comment type="caution">
    <text evidence="4">The sequence shown here is derived from an EMBL/GenBank/DDBJ whole genome shotgun (WGS) entry which is preliminary data.</text>
</comment>
<reference evidence="5" key="1">
    <citation type="journal article" date="2019" name="Int. J. Syst. Evol. Microbiol.">
        <title>The Global Catalogue of Microorganisms (GCM) 10K type strain sequencing project: providing services to taxonomists for standard genome sequencing and annotation.</title>
        <authorList>
            <consortium name="The Broad Institute Genomics Platform"/>
            <consortium name="The Broad Institute Genome Sequencing Center for Infectious Disease"/>
            <person name="Wu L."/>
            <person name="Ma J."/>
        </authorList>
    </citation>
    <scope>NUCLEOTIDE SEQUENCE [LARGE SCALE GENOMIC DNA]</scope>
    <source>
        <strain evidence="5">JCM 14046</strain>
    </source>
</reference>
<dbReference type="InterPro" id="IPR000383">
    <property type="entry name" value="Xaa-Pro-like_dom"/>
</dbReference>
<dbReference type="InterPro" id="IPR029058">
    <property type="entry name" value="AB_hydrolase_fold"/>
</dbReference>
<name>A0ABP5AAF4_9ACTN</name>
<evidence type="ECO:0000256" key="1">
    <source>
        <dbReference type="ARBA" id="ARBA00022801"/>
    </source>
</evidence>
<dbReference type="SMART" id="SM00939">
    <property type="entry name" value="PepX_C"/>
    <property type="match status" value="1"/>
</dbReference>
<protein>
    <submittedName>
        <fullName evidence="4">CocE/NonD family hydrolase</fullName>
    </submittedName>
</protein>
<dbReference type="InterPro" id="IPR008979">
    <property type="entry name" value="Galactose-bd-like_sf"/>
</dbReference>
<evidence type="ECO:0000313" key="5">
    <source>
        <dbReference type="Proteomes" id="UP001501612"/>
    </source>
</evidence>
<feature type="chain" id="PRO_5045863859" evidence="2">
    <location>
        <begin position="31"/>
        <end position="651"/>
    </location>
</feature>
<feature type="domain" description="Xaa-Pro dipeptidyl-peptidase C-terminal" evidence="3">
    <location>
        <begin position="376"/>
        <end position="611"/>
    </location>
</feature>
<dbReference type="SUPFAM" id="SSF53474">
    <property type="entry name" value="alpha/beta-Hydrolases"/>
    <property type="match status" value="1"/>
</dbReference>
<keyword evidence="1 4" id="KW-0378">Hydrolase</keyword>
<dbReference type="GO" id="GO:0016787">
    <property type="term" value="F:hydrolase activity"/>
    <property type="evidence" value="ECO:0007669"/>
    <property type="project" value="UniProtKB-KW"/>
</dbReference>
<dbReference type="InterPro" id="IPR005674">
    <property type="entry name" value="CocE/Ser_esterase"/>
</dbReference>
<evidence type="ECO:0000313" key="4">
    <source>
        <dbReference type="EMBL" id="GAA1906401.1"/>
    </source>
</evidence>
<feature type="signal peptide" evidence="2">
    <location>
        <begin position="1"/>
        <end position="30"/>
    </location>
</feature>
<accession>A0ABP5AAF4</accession>
<gene>
    <name evidence="4" type="ORF">GCM10009737_03950</name>
</gene>